<organism evidence="3">
    <name type="scientific">bioreactor metagenome</name>
    <dbReference type="NCBI Taxonomy" id="1076179"/>
    <lineage>
        <taxon>unclassified sequences</taxon>
        <taxon>metagenomes</taxon>
        <taxon>ecological metagenomes</taxon>
    </lineage>
</organism>
<evidence type="ECO:0000256" key="1">
    <source>
        <dbReference type="SAM" id="MobiDB-lite"/>
    </source>
</evidence>
<evidence type="ECO:0000313" key="3">
    <source>
        <dbReference type="EMBL" id="MPN64915.1"/>
    </source>
</evidence>
<dbReference type="AlphaFoldDB" id="A0A645JMN0"/>
<dbReference type="EMBL" id="VSSQ01146496">
    <property type="protein sequence ID" value="MPN64915.1"/>
    <property type="molecule type" value="Genomic_DNA"/>
</dbReference>
<evidence type="ECO:0000259" key="2">
    <source>
        <dbReference type="Pfam" id="PF15615"/>
    </source>
</evidence>
<feature type="region of interest" description="Disordered" evidence="1">
    <location>
        <begin position="1"/>
        <end position="25"/>
    </location>
</feature>
<proteinExistence type="predicted"/>
<name>A0A645JMN0_9ZZZZ</name>
<reference evidence="3" key="1">
    <citation type="submission" date="2019-08" db="EMBL/GenBank/DDBJ databases">
        <authorList>
            <person name="Kucharzyk K."/>
            <person name="Murdoch R.W."/>
            <person name="Higgins S."/>
            <person name="Loffler F."/>
        </authorList>
    </citation>
    <scope>NUCLEOTIDE SEQUENCE</scope>
</reference>
<sequence length="109" mass="12536">MNEEDTSELIPPSKQNIIKQESNKNESLQETKLELDSSYVELLGIFAQNDHTLTKLQVEDFARSKGMMVNGLIDQINEQCYDLLDDVLIEEDVDSWTVLENYLKKIVTV</sequence>
<protein>
    <recommendedName>
        <fullName evidence="2">TerB-C domain-containing protein</fullName>
    </recommendedName>
</protein>
<accession>A0A645JMN0</accession>
<gene>
    <name evidence="3" type="ORF">SDC9_212694</name>
</gene>
<comment type="caution">
    <text evidence="3">The sequence shown here is derived from an EMBL/GenBank/DDBJ whole genome shotgun (WGS) entry which is preliminary data.</text>
</comment>
<dbReference type="Pfam" id="PF15615">
    <property type="entry name" value="TerB_C"/>
    <property type="match status" value="1"/>
</dbReference>
<dbReference type="InterPro" id="IPR028932">
    <property type="entry name" value="TerB-C"/>
</dbReference>
<feature type="domain" description="TerB-C" evidence="2">
    <location>
        <begin position="12"/>
        <end position="106"/>
    </location>
</feature>